<dbReference type="GO" id="GO:0005576">
    <property type="term" value="C:extracellular region"/>
    <property type="evidence" value="ECO:0007669"/>
    <property type="project" value="TreeGrafter"/>
</dbReference>
<dbReference type="EMBL" id="JAAVMX010000003">
    <property type="protein sequence ID" value="KAF4511718.1"/>
    <property type="molecule type" value="Genomic_DNA"/>
</dbReference>
<evidence type="ECO:0000313" key="3">
    <source>
        <dbReference type="Proteomes" id="UP000557566"/>
    </source>
</evidence>
<dbReference type="InterPro" id="IPR021054">
    <property type="entry name" value="Cell_wall_mannoprotein_1"/>
</dbReference>
<feature type="chain" id="PRO_5034119188" description="Cell wall galactomannoprotein" evidence="1">
    <location>
        <begin position="19"/>
        <end position="177"/>
    </location>
</feature>
<dbReference type="Pfam" id="PF12296">
    <property type="entry name" value="HsbA"/>
    <property type="match status" value="1"/>
</dbReference>
<keyword evidence="3" id="KW-1185">Reference proteome</keyword>
<gene>
    <name evidence="2" type="ORF">G6O67_003490</name>
</gene>
<keyword evidence="1" id="KW-0732">Signal</keyword>
<feature type="signal peptide" evidence="1">
    <location>
        <begin position="1"/>
        <end position="18"/>
    </location>
</feature>
<dbReference type="AlphaFoldDB" id="A0A8H4PWG5"/>
<evidence type="ECO:0008006" key="4">
    <source>
        <dbReference type="Google" id="ProtNLM"/>
    </source>
</evidence>
<dbReference type="OrthoDB" id="2422134at2759"/>
<evidence type="ECO:0000256" key="1">
    <source>
        <dbReference type="SAM" id="SignalP"/>
    </source>
</evidence>
<comment type="caution">
    <text evidence="2">The sequence shown here is derived from an EMBL/GenBank/DDBJ whole genome shotgun (WGS) entry which is preliminary data.</text>
</comment>
<evidence type="ECO:0000313" key="2">
    <source>
        <dbReference type="EMBL" id="KAF4511718.1"/>
    </source>
</evidence>
<dbReference type="PANTHER" id="PTHR38123">
    <property type="entry name" value="CELL WALL SERINE-THREONINE-RICH GALACTOMANNOPROTEIN MP1 (AFU_ORTHOLOGUE AFUA_4G03240)"/>
    <property type="match status" value="1"/>
</dbReference>
<dbReference type="Gene3D" id="1.20.1280.140">
    <property type="match status" value="1"/>
</dbReference>
<name>A0A8H4PWG5_9HYPO</name>
<protein>
    <recommendedName>
        <fullName evidence="4">Cell wall galactomannoprotein</fullName>
    </recommendedName>
</protein>
<sequence length="177" mass="18374">MKFSAPLALACLATGAYAGPAVIQRNADTIAAVLAQVESAIGSLTTTVEKFSGDVSSVVSKAEVLVATIDSGATAVQGSSSINLQEALQLLPAVDRLRDSGSALSKELVARRAVVQATGQCDQTRTQIDHIFESSSRLIAVFVSKVPVAAQEIANKKASQVTQVLKQAKDDFAQGKC</sequence>
<reference evidence="2 3" key="1">
    <citation type="journal article" date="2020" name="Genome Biol. Evol.">
        <title>A new high-quality draft genome assembly of the Chinese cordyceps Ophiocordyceps sinensis.</title>
        <authorList>
            <person name="Shu R."/>
            <person name="Zhang J."/>
            <person name="Meng Q."/>
            <person name="Zhang H."/>
            <person name="Zhou G."/>
            <person name="Li M."/>
            <person name="Wu P."/>
            <person name="Zhao Y."/>
            <person name="Chen C."/>
            <person name="Qin Q."/>
        </authorList>
    </citation>
    <scope>NUCLEOTIDE SEQUENCE [LARGE SCALE GENOMIC DNA]</scope>
    <source>
        <strain evidence="2 3">IOZ07</strain>
    </source>
</reference>
<dbReference type="PANTHER" id="PTHR38123:SF6">
    <property type="entry name" value="CELL WALL SERINE-THREONINE-RICH GALACTOMANNOPROTEIN MP1 (AFU_ORTHOLOGUE AFUA_4G03240)"/>
    <property type="match status" value="1"/>
</dbReference>
<proteinExistence type="predicted"/>
<organism evidence="2 3">
    <name type="scientific">Ophiocordyceps sinensis</name>
    <dbReference type="NCBI Taxonomy" id="72228"/>
    <lineage>
        <taxon>Eukaryota</taxon>
        <taxon>Fungi</taxon>
        <taxon>Dikarya</taxon>
        <taxon>Ascomycota</taxon>
        <taxon>Pezizomycotina</taxon>
        <taxon>Sordariomycetes</taxon>
        <taxon>Hypocreomycetidae</taxon>
        <taxon>Hypocreales</taxon>
        <taxon>Ophiocordycipitaceae</taxon>
        <taxon>Ophiocordyceps</taxon>
    </lineage>
</organism>
<accession>A0A8H4PWG5</accession>
<dbReference type="Proteomes" id="UP000557566">
    <property type="component" value="Unassembled WGS sequence"/>
</dbReference>